<accession>A0A2T6KKF7</accession>
<dbReference type="EMBL" id="QBUD01000003">
    <property type="protein sequence ID" value="PUB16436.1"/>
    <property type="molecule type" value="Genomic_DNA"/>
</dbReference>
<gene>
    <name evidence="1" type="ORF">C8N45_103293</name>
</gene>
<evidence type="ECO:0000313" key="2">
    <source>
        <dbReference type="Proteomes" id="UP000244523"/>
    </source>
</evidence>
<sequence>MFIVEERVELKDAENTRLALLAAIDAHEAGCFAFDLSGTAPSQVALQLSLAGLKELETRGIEPQFGFALATILDQNVSAQAEG</sequence>
<reference evidence="1 2" key="1">
    <citation type="submission" date="2018-04" db="EMBL/GenBank/DDBJ databases">
        <title>Genomic Encyclopedia of Archaeal and Bacterial Type Strains, Phase II (KMG-II): from individual species to whole genera.</title>
        <authorList>
            <person name="Goeker M."/>
        </authorList>
    </citation>
    <scope>NUCLEOTIDE SEQUENCE [LARGE SCALE GENOMIC DNA]</scope>
    <source>
        <strain evidence="1 2">DSM 29955</strain>
    </source>
</reference>
<dbReference type="RefSeq" id="WP_108386032.1">
    <property type="nucleotide sequence ID" value="NZ_QBUD01000003.1"/>
</dbReference>
<dbReference type="Proteomes" id="UP000244523">
    <property type="component" value="Unassembled WGS sequence"/>
</dbReference>
<evidence type="ECO:0000313" key="1">
    <source>
        <dbReference type="EMBL" id="PUB16436.1"/>
    </source>
</evidence>
<organism evidence="1 2">
    <name type="scientific">Yoonia sediminilitoris</name>
    <dbReference type="NCBI Taxonomy" id="1286148"/>
    <lineage>
        <taxon>Bacteria</taxon>
        <taxon>Pseudomonadati</taxon>
        <taxon>Pseudomonadota</taxon>
        <taxon>Alphaproteobacteria</taxon>
        <taxon>Rhodobacterales</taxon>
        <taxon>Paracoccaceae</taxon>
        <taxon>Yoonia</taxon>
    </lineage>
</organism>
<keyword evidence="2" id="KW-1185">Reference proteome</keyword>
<dbReference type="AlphaFoldDB" id="A0A2T6KKF7"/>
<comment type="caution">
    <text evidence="1">The sequence shown here is derived from an EMBL/GenBank/DDBJ whole genome shotgun (WGS) entry which is preliminary data.</text>
</comment>
<protein>
    <submittedName>
        <fullName evidence="1">Uncharacterized protein</fullName>
    </submittedName>
</protein>
<name>A0A2T6KKF7_9RHOB</name>
<proteinExistence type="predicted"/>